<dbReference type="EMBL" id="BKCJ011801526">
    <property type="protein sequence ID" value="GFD54029.1"/>
    <property type="molecule type" value="Genomic_DNA"/>
</dbReference>
<feature type="non-terminal residue" evidence="1">
    <location>
        <position position="99"/>
    </location>
</feature>
<gene>
    <name evidence="1" type="ORF">Tci_925998</name>
</gene>
<name>A0A699X3E9_TANCI</name>
<protein>
    <submittedName>
        <fullName evidence="1">Uncharacterized protein</fullName>
    </submittedName>
</protein>
<organism evidence="1">
    <name type="scientific">Tanacetum cinerariifolium</name>
    <name type="common">Dalmatian daisy</name>
    <name type="synonym">Chrysanthemum cinerariifolium</name>
    <dbReference type="NCBI Taxonomy" id="118510"/>
    <lineage>
        <taxon>Eukaryota</taxon>
        <taxon>Viridiplantae</taxon>
        <taxon>Streptophyta</taxon>
        <taxon>Embryophyta</taxon>
        <taxon>Tracheophyta</taxon>
        <taxon>Spermatophyta</taxon>
        <taxon>Magnoliopsida</taxon>
        <taxon>eudicotyledons</taxon>
        <taxon>Gunneridae</taxon>
        <taxon>Pentapetalae</taxon>
        <taxon>asterids</taxon>
        <taxon>campanulids</taxon>
        <taxon>Asterales</taxon>
        <taxon>Asteraceae</taxon>
        <taxon>Asteroideae</taxon>
        <taxon>Anthemideae</taxon>
        <taxon>Anthemidinae</taxon>
        <taxon>Tanacetum</taxon>
    </lineage>
</organism>
<evidence type="ECO:0000313" key="1">
    <source>
        <dbReference type="EMBL" id="GFD54029.1"/>
    </source>
</evidence>
<dbReference type="AlphaFoldDB" id="A0A699X3E9"/>
<feature type="non-terminal residue" evidence="1">
    <location>
        <position position="1"/>
    </location>
</feature>
<sequence>QALDLAVDELCPRQLTLDTLTLPDGQAARQAVDAAFRQGFQLSQARRQAIGVDAHGVKTSQAAARLWPLRGDLLAQGIGGIQQPRGFAEAYARQVVVHR</sequence>
<accession>A0A699X3E9</accession>
<proteinExistence type="predicted"/>
<comment type="caution">
    <text evidence="1">The sequence shown here is derived from an EMBL/GenBank/DDBJ whole genome shotgun (WGS) entry which is preliminary data.</text>
</comment>
<reference evidence="1" key="1">
    <citation type="journal article" date="2019" name="Sci. Rep.">
        <title>Draft genome of Tanacetum cinerariifolium, the natural source of mosquito coil.</title>
        <authorList>
            <person name="Yamashiro T."/>
            <person name="Shiraishi A."/>
            <person name="Satake H."/>
            <person name="Nakayama K."/>
        </authorList>
    </citation>
    <scope>NUCLEOTIDE SEQUENCE</scope>
</reference>